<name>A0A6H3P395_9LEPT</name>
<dbReference type="AlphaFoldDB" id="A0A6H3P395"/>
<accession>A0A6H3P395</accession>
<sequence>MNKEEKLEQQTKDLYRAIGRFSVEFEHLCWNIKNSIVFLMQDNKNPQSQQYLRVLLADQTAYPLITKLKSISSIRLKDYQEELLLLDPLFKFCIKINETRNDIIHGTWFIGWASEEQTEFDIAIGIKEKNIKSGIDIHTREYKAEHFDLLSSKLKMGSEYISKIFTGLSFLNFLPSKSIKKENLDLLNYELK</sequence>
<keyword evidence="2" id="KW-1185">Reference proteome</keyword>
<dbReference type="EMBL" id="RQHU01000003">
    <property type="protein sequence ID" value="TGN16849.1"/>
    <property type="molecule type" value="Genomic_DNA"/>
</dbReference>
<dbReference type="RefSeq" id="WP_135781370.1">
    <property type="nucleotide sequence ID" value="NZ_RQHU01000003.1"/>
</dbReference>
<protein>
    <submittedName>
        <fullName evidence="1">Uncharacterized protein</fullName>
    </submittedName>
</protein>
<comment type="caution">
    <text evidence="1">The sequence shown here is derived from an EMBL/GenBank/DDBJ whole genome shotgun (WGS) entry which is preliminary data.</text>
</comment>
<dbReference type="Proteomes" id="UP000297649">
    <property type="component" value="Unassembled WGS sequence"/>
</dbReference>
<organism evidence="1 2">
    <name type="scientific">Leptospira bandrabouensis</name>
    <dbReference type="NCBI Taxonomy" id="2484903"/>
    <lineage>
        <taxon>Bacteria</taxon>
        <taxon>Pseudomonadati</taxon>
        <taxon>Spirochaetota</taxon>
        <taxon>Spirochaetia</taxon>
        <taxon>Leptospirales</taxon>
        <taxon>Leptospiraceae</taxon>
        <taxon>Leptospira</taxon>
    </lineage>
</organism>
<proteinExistence type="predicted"/>
<reference evidence="1" key="1">
    <citation type="journal article" date="2019" name="PLoS Negl. Trop. Dis.">
        <title>Revisiting the worldwide diversity of Leptospira species in the environment.</title>
        <authorList>
            <person name="Vincent A.T."/>
            <person name="Schiettekatte O."/>
            <person name="Bourhy P."/>
            <person name="Veyrier F.J."/>
            <person name="Picardeau M."/>
        </authorList>
    </citation>
    <scope>NUCLEOTIDE SEQUENCE [LARGE SCALE GENOMIC DNA]</scope>
    <source>
        <strain evidence="1">201601109</strain>
    </source>
</reference>
<evidence type="ECO:0000313" key="2">
    <source>
        <dbReference type="Proteomes" id="UP000297649"/>
    </source>
</evidence>
<gene>
    <name evidence="1" type="ORF">EHR08_00035</name>
</gene>
<evidence type="ECO:0000313" key="1">
    <source>
        <dbReference type="EMBL" id="TGN16849.1"/>
    </source>
</evidence>